<evidence type="ECO:0000256" key="4">
    <source>
        <dbReference type="ARBA" id="ARBA00022692"/>
    </source>
</evidence>
<feature type="transmembrane region" description="Helical" evidence="9">
    <location>
        <begin position="165"/>
        <end position="185"/>
    </location>
</feature>
<keyword evidence="3" id="KW-0813">Transport</keyword>
<organism evidence="10 11">
    <name type="scientific">Macleaya cordata</name>
    <name type="common">Five-seeded plume-poppy</name>
    <name type="synonym">Bocconia cordata</name>
    <dbReference type="NCBI Taxonomy" id="56857"/>
    <lineage>
        <taxon>Eukaryota</taxon>
        <taxon>Viridiplantae</taxon>
        <taxon>Streptophyta</taxon>
        <taxon>Embryophyta</taxon>
        <taxon>Tracheophyta</taxon>
        <taxon>Spermatophyta</taxon>
        <taxon>Magnoliopsida</taxon>
        <taxon>Ranunculales</taxon>
        <taxon>Papaveraceae</taxon>
        <taxon>Papaveroideae</taxon>
        <taxon>Macleaya</taxon>
    </lineage>
</organism>
<dbReference type="Pfam" id="PF11744">
    <property type="entry name" value="ALMT"/>
    <property type="match status" value="1"/>
</dbReference>
<evidence type="ECO:0000256" key="2">
    <source>
        <dbReference type="ARBA" id="ARBA00007079"/>
    </source>
</evidence>
<comment type="similarity">
    <text evidence="2">Belongs to the aromatic acid exporter (TC 2.A.85) family.</text>
</comment>
<keyword evidence="4 9" id="KW-0812">Transmembrane</keyword>
<reference evidence="10 11" key="1">
    <citation type="journal article" date="2017" name="Mol. Plant">
        <title>The Genome of Medicinal Plant Macleaya cordata Provides New Insights into Benzylisoquinoline Alkaloids Metabolism.</title>
        <authorList>
            <person name="Liu X."/>
            <person name="Liu Y."/>
            <person name="Huang P."/>
            <person name="Ma Y."/>
            <person name="Qing Z."/>
            <person name="Tang Q."/>
            <person name="Cao H."/>
            <person name="Cheng P."/>
            <person name="Zheng Y."/>
            <person name="Yuan Z."/>
            <person name="Zhou Y."/>
            <person name="Liu J."/>
            <person name="Tang Z."/>
            <person name="Zhuo Y."/>
            <person name="Zhang Y."/>
            <person name="Yu L."/>
            <person name="Huang J."/>
            <person name="Yang P."/>
            <person name="Peng Q."/>
            <person name="Zhang J."/>
            <person name="Jiang W."/>
            <person name="Zhang Z."/>
            <person name="Lin K."/>
            <person name="Ro D.K."/>
            <person name="Chen X."/>
            <person name="Xiong X."/>
            <person name="Shang Y."/>
            <person name="Huang S."/>
            <person name="Zeng J."/>
        </authorList>
    </citation>
    <scope>NUCLEOTIDE SEQUENCE [LARGE SCALE GENOMIC DNA]</scope>
    <source>
        <strain evidence="11">cv. BLH2017</strain>
        <tissue evidence="10">Root</tissue>
    </source>
</reference>
<comment type="caution">
    <text evidence="10">The sequence shown here is derived from an EMBL/GenBank/DDBJ whole genome shotgun (WGS) entry which is preliminary data.</text>
</comment>
<comment type="subcellular location">
    <subcellularLocation>
        <location evidence="1">Membrane</location>
        <topology evidence="1">Multi-pass membrane protein</topology>
    </subcellularLocation>
</comment>
<dbReference type="SMR" id="A0A200Q9M2"/>
<feature type="transmembrane region" description="Helical" evidence="9">
    <location>
        <begin position="112"/>
        <end position="133"/>
    </location>
</feature>
<dbReference type="EMBL" id="MVGT01002634">
    <property type="protein sequence ID" value="OVA07150.1"/>
    <property type="molecule type" value="Genomic_DNA"/>
</dbReference>
<dbReference type="GO" id="GO:0016020">
    <property type="term" value="C:membrane"/>
    <property type="evidence" value="ECO:0007669"/>
    <property type="project" value="UniProtKB-SubCell"/>
</dbReference>
<evidence type="ECO:0000256" key="7">
    <source>
        <dbReference type="ARBA" id="ARBA00023136"/>
    </source>
</evidence>
<keyword evidence="6" id="KW-0406">Ion transport</keyword>
<dbReference type="STRING" id="56857.A0A200Q9M2"/>
<dbReference type="GO" id="GO:0015743">
    <property type="term" value="P:malate transport"/>
    <property type="evidence" value="ECO:0007669"/>
    <property type="project" value="InterPro"/>
</dbReference>
<sequence>MDIESGSREQQQQQSTAGIFKCGWSCIKSLPGKFNDNVIEFTNKVKKLGKDDPRRITHSIKVGLTLSLVSLLYYFSPIYGGFGSSTMWAILTVVVVFEFSVGATLGKGLNRAIATFLAGALGVGAHHLATLAGDKGEPILLGLFVFLLASASSFSRFFPGIKARYDYGVLIFILTFSLVSVSGYRVEKILELAHQRLSTIIIGSATCVIISIFVCPVWAGEDLHKLTALNIEKLADFLQGFGGEYFEREGDMKDKKSSLHGYKSVLNSKTSEESLANFARWEPPHGRFRFRHPWTQYLKIGALTRQCACRIEALNGCINSEIQAPSHEFKKKIQEACTKMSLESSKALMELSSSIKTMTNPWAVDAHLSNSKAAADDLKNALKTSKLAKTDLLQIIPAATVTSLLVEILTCIEKIADSVNELSRLAKFKNVDPPMTPERQPEHLVQQGISTEPNSDCSVPNVVITIREIIFATPTTGNGNSPEAKT</sequence>
<accession>A0A200Q9M2</accession>
<evidence type="ECO:0000256" key="8">
    <source>
        <dbReference type="ARBA" id="ARBA00023303"/>
    </source>
</evidence>
<evidence type="ECO:0000256" key="3">
    <source>
        <dbReference type="ARBA" id="ARBA00022448"/>
    </source>
</evidence>
<dbReference type="Proteomes" id="UP000195402">
    <property type="component" value="Unassembled WGS sequence"/>
</dbReference>
<dbReference type="PANTHER" id="PTHR31086">
    <property type="entry name" value="ALUMINUM-ACTIVATED MALATE TRANSPORTER 10"/>
    <property type="match status" value="1"/>
</dbReference>
<feature type="transmembrane region" description="Helical" evidence="9">
    <location>
        <begin position="139"/>
        <end position="158"/>
    </location>
</feature>
<dbReference type="OMA" id="IFAKWEP"/>
<evidence type="ECO:0000256" key="6">
    <source>
        <dbReference type="ARBA" id="ARBA00023065"/>
    </source>
</evidence>
<evidence type="ECO:0000256" key="5">
    <source>
        <dbReference type="ARBA" id="ARBA00022989"/>
    </source>
</evidence>
<evidence type="ECO:0000256" key="1">
    <source>
        <dbReference type="ARBA" id="ARBA00004141"/>
    </source>
</evidence>
<name>A0A200Q9M2_MACCD</name>
<keyword evidence="7 9" id="KW-0472">Membrane</keyword>
<dbReference type="AlphaFoldDB" id="A0A200Q9M2"/>
<protein>
    <submittedName>
        <fullName evidence="10">Aluminum-activated malate transporter</fullName>
    </submittedName>
</protein>
<proteinExistence type="inferred from homology"/>
<evidence type="ECO:0000256" key="9">
    <source>
        <dbReference type="SAM" id="Phobius"/>
    </source>
</evidence>
<dbReference type="GO" id="GO:0034220">
    <property type="term" value="P:monoatomic ion transmembrane transport"/>
    <property type="evidence" value="ECO:0007669"/>
    <property type="project" value="UniProtKB-KW"/>
</dbReference>
<dbReference type="InParanoid" id="A0A200Q9M2"/>
<evidence type="ECO:0000313" key="11">
    <source>
        <dbReference type="Proteomes" id="UP000195402"/>
    </source>
</evidence>
<evidence type="ECO:0000313" key="10">
    <source>
        <dbReference type="EMBL" id="OVA07150.1"/>
    </source>
</evidence>
<keyword evidence="11" id="KW-1185">Reference proteome</keyword>
<keyword evidence="8" id="KW-0407">Ion channel</keyword>
<dbReference type="OrthoDB" id="68611at2759"/>
<dbReference type="InterPro" id="IPR020966">
    <property type="entry name" value="ALMT"/>
</dbReference>
<feature type="transmembrane region" description="Helical" evidence="9">
    <location>
        <begin position="197"/>
        <end position="219"/>
    </location>
</feature>
<gene>
    <name evidence="10" type="ORF">BVC80_1289g69</name>
</gene>
<keyword evidence="5 9" id="KW-1133">Transmembrane helix</keyword>